<feature type="region of interest" description="Disordered" evidence="1">
    <location>
        <begin position="410"/>
        <end position="429"/>
    </location>
</feature>
<feature type="transmembrane region" description="Helical" evidence="2">
    <location>
        <begin position="47"/>
        <end position="72"/>
    </location>
</feature>
<keyword evidence="4" id="KW-1185">Reference proteome</keyword>
<comment type="caution">
    <text evidence="3">The sequence shown here is derived from an EMBL/GenBank/DDBJ whole genome shotgun (WGS) entry which is preliminary data.</text>
</comment>
<reference evidence="3" key="1">
    <citation type="submission" date="2021-06" db="EMBL/GenBank/DDBJ databases">
        <authorList>
            <person name="Kallberg Y."/>
            <person name="Tangrot J."/>
            <person name="Rosling A."/>
        </authorList>
    </citation>
    <scope>NUCLEOTIDE SEQUENCE</scope>
    <source>
        <strain evidence="3">BR232B</strain>
    </source>
</reference>
<name>A0A9N9G036_9GLOM</name>
<keyword evidence="2" id="KW-0472">Membrane</keyword>
<dbReference type="Proteomes" id="UP000789739">
    <property type="component" value="Unassembled WGS sequence"/>
</dbReference>
<gene>
    <name evidence="3" type="ORF">PBRASI_LOCUS6038</name>
</gene>
<feature type="transmembrane region" description="Helical" evidence="2">
    <location>
        <begin position="117"/>
        <end position="137"/>
    </location>
</feature>
<feature type="transmembrane region" description="Helical" evidence="2">
    <location>
        <begin position="84"/>
        <end position="105"/>
    </location>
</feature>
<evidence type="ECO:0000313" key="4">
    <source>
        <dbReference type="Proteomes" id="UP000789739"/>
    </source>
</evidence>
<evidence type="ECO:0000256" key="1">
    <source>
        <dbReference type="SAM" id="MobiDB-lite"/>
    </source>
</evidence>
<proteinExistence type="predicted"/>
<organism evidence="3 4">
    <name type="scientific">Paraglomus brasilianum</name>
    <dbReference type="NCBI Taxonomy" id="144538"/>
    <lineage>
        <taxon>Eukaryota</taxon>
        <taxon>Fungi</taxon>
        <taxon>Fungi incertae sedis</taxon>
        <taxon>Mucoromycota</taxon>
        <taxon>Glomeromycotina</taxon>
        <taxon>Glomeromycetes</taxon>
        <taxon>Paraglomerales</taxon>
        <taxon>Paraglomeraceae</taxon>
        <taxon>Paraglomus</taxon>
    </lineage>
</organism>
<dbReference type="OrthoDB" id="2416917at2759"/>
<dbReference type="AlphaFoldDB" id="A0A9N9G036"/>
<accession>A0A9N9G036</accession>
<dbReference type="EMBL" id="CAJVPI010000761">
    <property type="protein sequence ID" value="CAG8569777.1"/>
    <property type="molecule type" value="Genomic_DNA"/>
</dbReference>
<feature type="transmembrane region" description="Helical" evidence="2">
    <location>
        <begin position="16"/>
        <end position="35"/>
    </location>
</feature>
<protein>
    <submittedName>
        <fullName evidence="3">2199_t:CDS:1</fullName>
    </submittedName>
</protein>
<feature type="transmembrane region" description="Helical" evidence="2">
    <location>
        <begin position="165"/>
        <end position="189"/>
    </location>
</feature>
<keyword evidence="2" id="KW-0812">Transmembrane</keyword>
<evidence type="ECO:0000256" key="2">
    <source>
        <dbReference type="SAM" id="Phobius"/>
    </source>
</evidence>
<keyword evidence="2" id="KW-1133">Transmembrane helix</keyword>
<feature type="region of interest" description="Disordered" evidence="1">
    <location>
        <begin position="369"/>
        <end position="390"/>
    </location>
</feature>
<evidence type="ECO:0000313" key="3">
    <source>
        <dbReference type="EMBL" id="CAG8569777.1"/>
    </source>
</evidence>
<feature type="transmembrane region" description="Helical" evidence="2">
    <location>
        <begin position="248"/>
        <end position="269"/>
    </location>
</feature>
<feature type="compositionally biased region" description="Polar residues" evidence="1">
    <location>
        <begin position="369"/>
        <end position="388"/>
    </location>
</feature>
<feature type="transmembrane region" description="Helical" evidence="2">
    <location>
        <begin position="210"/>
        <end position="236"/>
    </location>
</feature>
<sequence length="429" mass="47802">MSDLKITETHKTRASLAYQVFILGALALMFTNNAVRSIYDFCQKKNLTILTKLVFNLAGLVRVCFVAAIAVVPFDVDTPTCKGIIYPSIIGNFFMQTSLGLFLLWRLRLIERKSYDLWIGGFLLIVRALTQLAEVSITTPQAKSYPIVVGLTYCEMGIFGIVDRVLFYSYISCDLLIDFYVSGRLLYILSRARHNAKSMPVNMRRPQKRSLFTAILIWNFLRLAGAIALSVTLIYYNASQADDGVRFWTIQGTCLIILSYALTVDAEIVRLIEGRPVKPTNTKAKELVVNTGARSTSRSQSSSIALPRFGDNRYNNQSSPTLRDSLNTMVPSPTSYVHAIDESDYPKTRESIQRESFFKRASTLIGSSMFGKNTSTNESSNANDNSNVPEKGDEYILVTVDNTAADVLNTAEPELTTVDESSVDPKTDI</sequence>